<dbReference type="PANTHER" id="PTHR24421">
    <property type="entry name" value="NITRATE/NITRITE SENSOR PROTEIN NARX-RELATED"/>
    <property type="match status" value="1"/>
</dbReference>
<name>A0ABU7QSL8_AVIPA</name>
<comment type="catalytic activity">
    <reaction evidence="1">
        <text>ATP + protein L-histidine = ADP + protein N-phospho-L-histidine.</text>
        <dbReference type="EC" id="2.7.13.3"/>
    </reaction>
</comment>
<gene>
    <name evidence="23" type="primary">uhpB</name>
    <name evidence="23" type="ORF">M5S25_10225</name>
</gene>
<keyword evidence="18 21" id="KW-0472">Membrane</keyword>
<evidence type="ECO:0000256" key="21">
    <source>
        <dbReference type="SAM" id="Phobius"/>
    </source>
</evidence>
<evidence type="ECO:0000256" key="5">
    <source>
        <dbReference type="ARBA" id="ARBA00012438"/>
    </source>
</evidence>
<feature type="transmembrane region" description="Helical" evidence="21">
    <location>
        <begin position="45"/>
        <end position="61"/>
    </location>
</feature>
<evidence type="ECO:0000256" key="15">
    <source>
        <dbReference type="ARBA" id="ARBA00023004"/>
    </source>
</evidence>
<evidence type="ECO:0000256" key="7">
    <source>
        <dbReference type="ARBA" id="ARBA00022475"/>
    </source>
</evidence>
<evidence type="ECO:0000256" key="13">
    <source>
        <dbReference type="ARBA" id="ARBA00022777"/>
    </source>
</evidence>
<comment type="subcellular location">
    <subcellularLocation>
        <location evidence="4">Cell membrane</location>
        <topology evidence="4">Multi-pass membrane protein</topology>
    </subcellularLocation>
    <subcellularLocation>
        <location evidence="3">Cytoplasm</location>
    </subcellularLocation>
</comment>
<keyword evidence="7" id="KW-1003">Cell membrane</keyword>
<dbReference type="Gene3D" id="1.20.5.1930">
    <property type="match status" value="1"/>
</dbReference>
<comment type="function">
    <text evidence="19">Member of the two-component regulatory system NreB/NreC involved in the control of dissimilatory nitrate/nitrite reduction in response to oxygen. NreB functions as a direct oxygen sensor histidine kinase which is autophosphorylated, in the absence of oxygen, probably at the conserved histidine residue, and transfers its phosphate group probably to a conserved aspartate residue of NreC. NreB/NreC activates the expression of the nitrate (narGHJI) and nitrite (nir) reductase operons, as well as the putative nitrate transporter gene narT.</text>
</comment>
<evidence type="ECO:0000256" key="20">
    <source>
        <dbReference type="ARBA" id="ARBA00030800"/>
    </source>
</evidence>
<comment type="cofactor">
    <cofactor evidence="2">
        <name>[4Fe-4S] cluster</name>
        <dbReference type="ChEBI" id="CHEBI:49883"/>
    </cofactor>
</comment>
<dbReference type="InterPro" id="IPR005467">
    <property type="entry name" value="His_kinase_dom"/>
</dbReference>
<dbReference type="InterPro" id="IPR011712">
    <property type="entry name" value="Sig_transdc_His_kin_sub3_dim/P"/>
</dbReference>
<evidence type="ECO:0000256" key="9">
    <source>
        <dbReference type="ARBA" id="ARBA00022490"/>
    </source>
</evidence>
<dbReference type="PROSITE" id="PS51257">
    <property type="entry name" value="PROKAR_LIPOPROTEIN"/>
    <property type="match status" value="1"/>
</dbReference>
<dbReference type="PANTHER" id="PTHR24421:SF58">
    <property type="entry name" value="SIGNAL TRANSDUCTION HISTIDINE-PROTEIN KINASE_PHOSPHATASE UHPB"/>
    <property type="match status" value="1"/>
</dbReference>
<evidence type="ECO:0000256" key="12">
    <source>
        <dbReference type="ARBA" id="ARBA00022723"/>
    </source>
</evidence>
<feature type="domain" description="Histidine kinase" evidence="22">
    <location>
        <begin position="320"/>
        <end position="515"/>
    </location>
</feature>
<evidence type="ECO:0000256" key="10">
    <source>
        <dbReference type="ARBA" id="ARBA00022679"/>
    </source>
</evidence>
<reference evidence="23 24" key="1">
    <citation type="journal article" date="2022" name="Front. Microbiol.">
        <title>Commensal bacteria contribute to the growth of multidrug-resistant Avibacterium paragallinarum in chickens.</title>
        <authorList>
            <person name="Zhu J."/>
            <person name="Chen Y."/>
            <person name="Wu Y."/>
            <person name="Wang Y."/>
            <person name="Zhu K."/>
        </authorList>
    </citation>
    <scope>NUCLEOTIDE SEQUENCE [LARGE SCALE GENOMIC DNA]</scope>
    <source>
        <strain evidence="23 24">AV12</strain>
    </source>
</reference>
<evidence type="ECO:0000256" key="17">
    <source>
        <dbReference type="ARBA" id="ARBA00023014"/>
    </source>
</evidence>
<keyword evidence="17" id="KW-0411">Iron-sulfur</keyword>
<keyword evidence="12" id="KW-0479">Metal-binding</keyword>
<dbReference type="InterPro" id="IPR003594">
    <property type="entry name" value="HATPase_dom"/>
</dbReference>
<dbReference type="InterPro" id="IPR050482">
    <property type="entry name" value="Sensor_HK_TwoCompSys"/>
</dbReference>
<feature type="transmembrane region" description="Helical" evidence="21">
    <location>
        <begin position="190"/>
        <end position="208"/>
    </location>
</feature>
<evidence type="ECO:0000256" key="8">
    <source>
        <dbReference type="ARBA" id="ARBA00022485"/>
    </source>
</evidence>
<dbReference type="Pfam" id="PF02518">
    <property type="entry name" value="HATPase_c"/>
    <property type="match status" value="1"/>
</dbReference>
<evidence type="ECO:0000256" key="4">
    <source>
        <dbReference type="ARBA" id="ARBA00004651"/>
    </source>
</evidence>
<feature type="transmembrane region" description="Helical" evidence="21">
    <location>
        <begin position="145"/>
        <end position="169"/>
    </location>
</feature>
<dbReference type="NCBIfam" id="NF008649">
    <property type="entry name" value="PRK11644.1"/>
    <property type="match status" value="1"/>
</dbReference>
<dbReference type="InterPro" id="IPR004358">
    <property type="entry name" value="Sig_transdc_His_kin-like_C"/>
</dbReference>
<evidence type="ECO:0000313" key="24">
    <source>
        <dbReference type="Proteomes" id="UP001352533"/>
    </source>
</evidence>
<dbReference type="Pfam" id="PF07730">
    <property type="entry name" value="HisKA_3"/>
    <property type="match status" value="1"/>
</dbReference>
<evidence type="ECO:0000259" key="22">
    <source>
        <dbReference type="PROSITE" id="PS50109"/>
    </source>
</evidence>
<evidence type="ECO:0000256" key="16">
    <source>
        <dbReference type="ARBA" id="ARBA00023012"/>
    </source>
</evidence>
<keyword evidence="24" id="KW-1185">Reference proteome</keyword>
<feature type="transmembrane region" description="Helical" evidence="21">
    <location>
        <begin position="214"/>
        <end position="231"/>
    </location>
</feature>
<keyword evidence="11 21" id="KW-0812">Transmembrane</keyword>
<keyword evidence="9" id="KW-0963">Cytoplasm</keyword>
<dbReference type="SMART" id="SM00387">
    <property type="entry name" value="HATPase_c"/>
    <property type="match status" value="1"/>
</dbReference>
<evidence type="ECO:0000256" key="18">
    <source>
        <dbReference type="ARBA" id="ARBA00023136"/>
    </source>
</evidence>
<dbReference type="CDD" id="cd16917">
    <property type="entry name" value="HATPase_UhpB-NarQ-NarX-like"/>
    <property type="match status" value="1"/>
</dbReference>
<dbReference type="SUPFAM" id="SSF55874">
    <property type="entry name" value="ATPase domain of HSP90 chaperone/DNA topoisomerase II/histidine kinase"/>
    <property type="match status" value="1"/>
</dbReference>
<sequence length="515" mass="59791">MNWRIYSIVKDKTNTIFFFIYSCFFVAPAYFCLWIISNYLLEDPLLSFLFFPFALRIGILIHTKIKYWFSIYLAEYSILLLLYIAFPENNTLSIIFLGLLNIPPLLIFKKYYFGSQLRCLLLQGLLITLLSLINALYFIGAESFYFTFLVSFSSAVLIIPICYLIYYFLFEIKWLPLTSSLIRKPISLRSKPIIIYLLLFILNIYIQTDLPESFNRFSLFFLSIPIILLAFRYGWQGALLGILLNSLALISTTHHFSNLELTDLLLTLSAQTITGIFLGLGIQHQRDLNQHLSQELARNQYLTQQLIHREEEIRKEISRELHDEIGQNITAIRTQASILKRIGKTPEYEKLSQIIEQLSLNIYDSIKGLINKIRPRILDDLNLQEALQNLFIELDFASQHTQIYLHCNNPKNRVLSHLLEITLYRLCQEALNNIKKYSGATEVNIYLNIDEKITLHIQDNGIGFDLSKINHTGLGIKGMKERVAMLGGKFDIHSVKWTKQQQSGTSIFVELPWIN</sequence>
<dbReference type="EC" id="2.7.13.3" evidence="5"/>
<accession>A0ABU7QSL8</accession>
<feature type="transmembrane region" description="Helical" evidence="21">
    <location>
        <begin position="120"/>
        <end position="139"/>
    </location>
</feature>
<keyword evidence="13 23" id="KW-0418">Kinase</keyword>
<keyword evidence="15" id="KW-0408">Iron</keyword>
<keyword evidence="16" id="KW-0902">Two-component regulatory system</keyword>
<dbReference type="GO" id="GO:0004673">
    <property type="term" value="F:protein histidine kinase activity"/>
    <property type="evidence" value="ECO:0007669"/>
    <property type="project" value="UniProtKB-EC"/>
</dbReference>
<evidence type="ECO:0000256" key="1">
    <source>
        <dbReference type="ARBA" id="ARBA00000085"/>
    </source>
</evidence>
<evidence type="ECO:0000256" key="2">
    <source>
        <dbReference type="ARBA" id="ARBA00001966"/>
    </source>
</evidence>
<dbReference type="PROSITE" id="PS50109">
    <property type="entry name" value="HIS_KIN"/>
    <property type="match status" value="1"/>
</dbReference>
<dbReference type="Pfam" id="PF05231">
    <property type="entry name" value="MASE1"/>
    <property type="match status" value="1"/>
</dbReference>
<dbReference type="InterPro" id="IPR007895">
    <property type="entry name" value="MASE1"/>
</dbReference>
<protein>
    <recommendedName>
        <fullName evidence="6">Oxygen sensor histidine kinase NreB</fullName>
        <ecNumber evidence="5">2.7.13.3</ecNumber>
    </recommendedName>
    <alternativeName>
        <fullName evidence="20">Nitrogen regulation protein B</fullName>
    </alternativeName>
</protein>
<dbReference type="Proteomes" id="UP001352533">
    <property type="component" value="Unassembled WGS sequence"/>
</dbReference>
<keyword evidence="14 21" id="KW-1133">Transmembrane helix</keyword>
<feature type="transmembrane region" description="Helical" evidence="21">
    <location>
        <begin position="16"/>
        <end position="39"/>
    </location>
</feature>
<organism evidence="23 24">
    <name type="scientific">Avibacterium paragallinarum</name>
    <name type="common">Haemophilus gallinarum</name>
    <dbReference type="NCBI Taxonomy" id="728"/>
    <lineage>
        <taxon>Bacteria</taxon>
        <taxon>Pseudomonadati</taxon>
        <taxon>Pseudomonadota</taxon>
        <taxon>Gammaproteobacteria</taxon>
        <taxon>Pasteurellales</taxon>
        <taxon>Pasteurellaceae</taxon>
        <taxon>Avibacterium</taxon>
    </lineage>
</organism>
<dbReference type="PRINTS" id="PR00344">
    <property type="entry name" value="BCTRLSENSOR"/>
</dbReference>
<keyword evidence="10 23" id="KW-0808">Transferase</keyword>
<evidence type="ECO:0000256" key="19">
    <source>
        <dbReference type="ARBA" id="ARBA00024827"/>
    </source>
</evidence>
<evidence type="ECO:0000256" key="14">
    <source>
        <dbReference type="ARBA" id="ARBA00022989"/>
    </source>
</evidence>
<dbReference type="Gene3D" id="3.30.565.10">
    <property type="entry name" value="Histidine kinase-like ATPase, C-terminal domain"/>
    <property type="match status" value="1"/>
</dbReference>
<dbReference type="InterPro" id="IPR036890">
    <property type="entry name" value="HATPase_C_sf"/>
</dbReference>
<keyword evidence="8" id="KW-0004">4Fe-4S</keyword>
<evidence type="ECO:0000256" key="3">
    <source>
        <dbReference type="ARBA" id="ARBA00004496"/>
    </source>
</evidence>
<evidence type="ECO:0000313" key="23">
    <source>
        <dbReference type="EMBL" id="MEE6113563.1"/>
    </source>
</evidence>
<evidence type="ECO:0000256" key="6">
    <source>
        <dbReference type="ARBA" id="ARBA00017322"/>
    </source>
</evidence>
<evidence type="ECO:0000256" key="11">
    <source>
        <dbReference type="ARBA" id="ARBA00022692"/>
    </source>
</evidence>
<proteinExistence type="predicted"/>
<dbReference type="EMBL" id="JAMDKS010000028">
    <property type="protein sequence ID" value="MEE6113563.1"/>
    <property type="molecule type" value="Genomic_DNA"/>
</dbReference>
<comment type="caution">
    <text evidence="23">The sequence shown here is derived from an EMBL/GenBank/DDBJ whole genome shotgun (WGS) entry which is preliminary data.</text>
</comment>